<name>A0AAN8EVI9_TRICO</name>
<organism evidence="1 2">
    <name type="scientific">Trichostrongylus colubriformis</name>
    <name type="common">Black scour worm</name>
    <dbReference type="NCBI Taxonomy" id="6319"/>
    <lineage>
        <taxon>Eukaryota</taxon>
        <taxon>Metazoa</taxon>
        <taxon>Ecdysozoa</taxon>
        <taxon>Nematoda</taxon>
        <taxon>Chromadorea</taxon>
        <taxon>Rhabditida</taxon>
        <taxon>Rhabditina</taxon>
        <taxon>Rhabditomorpha</taxon>
        <taxon>Strongyloidea</taxon>
        <taxon>Trichostrongylidae</taxon>
        <taxon>Trichostrongylus</taxon>
    </lineage>
</organism>
<comment type="caution">
    <text evidence="1">The sequence shown here is derived from an EMBL/GenBank/DDBJ whole genome shotgun (WGS) entry which is preliminary data.</text>
</comment>
<dbReference type="EMBL" id="WIXE01020637">
    <property type="protein sequence ID" value="KAK5969066.1"/>
    <property type="molecule type" value="Genomic_DNA"/>
</dbReference>
<dbReference type="AlphaFoldDB" id="A0AAN8EVI9"/>
<sequence>MDIEGGERYFLIPFLERHKVCQVMVEVHGRPPVHVSLLSRIAKLNYALYSHDVHPRVPSACEYSFIHLDCMQAYGAYMLKRYLNNVKVPQCSQQERNLFGKIPFSFLFNANVCHGSYSWFVGFEADNFRICNCKSAYV</sequence>
<evidence type="ECO:0008006" key="3">
    <source>
        <dbReference type="Google" id="ProtNLM"/>
    </source>
</evidence>
<evidence type="ECO:0000313" key="1">
    <source>
        <dbReference type="EMBL" id="KAK5969066.1"/>
    </source>
</evidence>
<reference evidence="1 2" key="1">
    <citation type="submission" date="2019-10" db="EMBL/GenBank/DDBJ databases">
        <title>Assembly and Annotation for the nematode Trichostrongylus colubriformis.</title>
        <authorList>
            <person name="Martin J."/>
        </authorList>
    </citation>
    <scope>NUCLEOTIDE SEQUENCE [LARGE SCALE GENOMIC DNA]</scope>
    <source>
        <strain evidence="1">G859</strain>
        <tissue evidence="1">Whole worm</tissue>
    </source>
</reference>
<accession>A0AAN8EVI9</accession>
<evidence type="ECO:0000313" key="2">
    <source>
        <dbReference type="Proteomes" id="UP001331761"/>
    </source>
</evidence>
<dbReference type="Proteomes" id="UP001331761">
    <property type="component" value="Unassembled WGS sequence"/>
</dbReference>
<dbReference type="InterPro" id="IPR026913">
    <property type="entry name" value="METTL24"/>
</dbReference>
<keyword evidence="2" id="KW-1185">Reference proteome</keyword>
<protein>
    <recommendedName>
        <fullName evidence="3">Methyltransferase FkbM domain-containing protein</fullName>
    </recommendedName>
</protein>
<dbReference type="PANTHER" id="PTHR32026">
    <property type="entry name" value="METHYLTRANSFERASE-LIKE PROTEIN 24"/>
    <property type="match status" value="1"/>
</dbReference>
<dbReference type="PANTHER" id="PTHR32026:SF27">
    <property type="entry name" value="METHYLTRANSFERASE FKBM DOMAIN-CONTAINING PROTEIN-RELATED"/>
    <property type="match status" value="1"/>
</dbReference>
<proteinExistence type="predicted"/>
<gene>
    <name evidence="1" type="ORF">GCK32_005063</name>
</gene>